<dbReference type="KEGG" id="scl:sce0280"/>
<evidence type="ECO:0000313" key="3">
    <source>
        <dbReference type="Proteomes" id="UP000002139"/>
    </source>
</evidence>
<dbReference type="EMBL" id="AM746676">
    <property type="protein sequence ID" value="CAN90437.1"/>
    <property type="molecule type" value="Genomic_DNA"/>
</dbReference>
<dbReference type="InterPro" id="IPR012296">
    <property type="entry name" value="Nuclease_put_TT1808"/>
</dbReference>
<dbReference type="HOGENOM" id="CLU_076312_1_0_7"/>
<reference evidence="2 3" key="1">
    <citation type="journal article" date="2007" name="Nat. Biotechnol.">
        <title>Complete genome sequence of the myxobacterium Sorangium cellulosum.</title>
        <authorList>
            <person name="Schneiker S."/>
            <person name="Perlova O."/>
            <person name="Kaiser O."/>
            <person name="Gerth K."/>
            <person name="Alici A."/>
            <person name="Altmeyer M.O."/>
            <person name="Bartels D."/>
            <person name="Bekel T."/>
            <person name="Beyer S."/>
            <person name="Bode E."/>
            <person name="Bode H.B."/>
            <person name="Bolten C.J."/>
            <person name="Choudhuri J.V."/>
            <person name="Doss S."/>
            <person name="Elnakady Y.A."/>
            <person name="Frank B."/>
            <person name="Gaigalat L."/>
            <person name="Goesmann A."/>
            <person name="Groeger C."/>
            <person name="Gross F."/>
            <person name="Jelsbak L."/>
            <person name="Jelsbak L."/>
            <person name="Kalinowski J."/>
            <person name="Kegler C."/>
            <person name="Knauber T."/>
            <person name="Konietzny S."/>
            <person name="Kopp M."/>
            <person name="Krause L."/>
            <person name="Krug D."/>
            <person name="Linke B."/>
            <person name="Mahmud T."/>
            <person name="Martinez-Arias R."/>
            <person name="McHardy A.C."/>
            <person name="Merai M."/>
            <person name="Meyer F."/>
            <person name="Mormann S."/>
            <person name="Munoz-Dorado J."/>
            <person name="Perez J."/>
            <person name="Pradella S."/>
            <person name="Rachid S."/>
            <person name="Raddatz G."/>
            <person name="Rosenau F."/>
            <person name="Rueckert C."/>
            <person name="Sasse F."/>
            <person name="Scharfe M."/>
            <person name="Schuster S.C."/>
            <person name="Suen G."/>
            <person name="Treuner-Lange A."/>
            <person name="Velicer G.J."/>
            <person name="Vorholter F.-J."/>
            <person name="Weissman K.J."/>
            <person name="Welch R.D."/>
            <person name="Wenzel S.C."/>
            <person name="Whitworth D.E."/>
            <person name="Wilhelm S."/>
            <person name="Wittmann C."/>
            <person name="Bloecker H."/>
            <person name="Puehler A."/>
            <person name="Mueller R."/>
        </authorList>
    </citation>
    <scope>NUCLEOTIDE SEQUENCE [LARGE SCALE GENOMIC DNA]</scope>
    <source>
        <strain evidence="3">So ce56</strain>
    </source>
</reference>
<dbReference type="Gene3D" id="3.90.1570.10">
    <property type="entry name" value="tt1808, chain A"/>
    <property type="match status" value="1"/>
</dbReference>
<dbReference type="SUPFAM" id="SSF52980">
    <property type="entry name" value="Restriction endonuclease-like"/>
    <property type="match status" value="1"/>
</dbReference>
<feature type="domain" description="Putative restriction endonuclease" evidence="1">
    <location>
        <begin position="41"/>
        <end position="217"/>
    </location>
</feature>
<dbReference type="CDD" id="cd06260">
    <property type="entry name" value="DUF820-like"/>
    <property type="match status" value="1"/>
</dbReference>
<proteinExistence type="predicted"/>
<dbReference type="STRING" id="448385.sce0280"/>
<dbReference type="BioCyc" id="SCEL448385:SCE_RS01450-MONOMER"/>
<dbReference type="eggNOG" id="COG4636">
    <property type="taxonomic scope" value="Bacteria"/>
</dbReference>
<dbReference type="AlphaFoldDB" id="A9GQG4"/>
<accession>A9GQG4</accession>
<sequence>MSERAGAPTRPCASPRCPAVRPWADLAPMGQAAEKQRRATYADLEAVPSHHVAELISGTLHVFPRPAPRHARASSRLGIQLGGPFDLGDGGPGGWHIIDGPELHFCDPDAPREIDALVPDLAGWRRERMPELPETAYFALAPDWICEVPSPSTEDVDRDEKMPIYAREGVRHAWSVDPIARTLEVHVLGADRRWGPAVVHRDAARVRVEPFDAIELDLSVLWAR</sequence>
<evidence type="ECO:0000259" key="1">
    <source>
        <dbReference type="Pfam" id="PF05685"/>
    </source>
</evidence>
<dbReference type="Proteomes" id="UP000002139">
    <property type="component" value="Chromosome"/>
</dbReference>
<protein>
    <recommendedName>
        <fullName evidence="1">Putative restriction endonuclease domain-containing protein</fullName>
    </recommendedName>
</protein>
<evidence type="ECO:0000313" key="2">
    <source>
        <dbReference type="EMBL" id="CAN90437.1"/>
    </source>
</evidence>
<dbReference type="Pfam" id="PF05685">
    <property type="entry name" value="Uma2"/>
    <property type="match status" value="1"/>
</dbReference>
<dbReference type="InterPro" id="IPR011335">
    <property type="entry name" value="Restrct_endonuc-II-like"/>
</dbReference>
<name>A9GQG4_SORC5</name>
<dbReference type="PANTHER" id="PTHR34107:SF4">
    <property type="entry name" value="SLL1222 PROTEIN"/>
    <property type="match status" value="1"/>
</dbReference>
<dbReference type="InterPro" id="IPR008538">
    <property type="entry name" value="Uma2"/>
</dbReference>
<dbReference type="PANTHER" id="PTHR34107">
    <property type="entry name" value="SLL0198 PROTEIN-RELATED"/>
    <property type="match status" value="1"/>
</dbReference>
<gene>
    <name evidence="2" type="ordered locus">sce0280</name>
</gene>
<organism evidence="2 3">
    <name type="scientific">Sorangium cellulosum (strain So ce56)</name>
    <name type="common">Polyangium cellulosum (strain So ce56)</name>
    <dbReference type="NCBI Taxonomy" id="448385"/>
    <lineage>
        <taxon>Bacteria</taxon>
        <taxon>Pseudomonadati</taxon>
        <taxon>Myxococcota</taxon>
        <taxon>Polyangia</taxon>
        <taxon>Polyangiales</taxon>
        <taxon>Polyangiaceae</taxon>
        <taxon>Sorangium</taxon>
    </lineage>
</organism>
<keyword evidence="3" id="KW-1185">Reference proteome</keyword>